<protein>
    <submittedName>
        <fullName evidence="2">NAD(P)/FAD-dependent oxidoreductase</fullName>
    </submittedName>
</protein>
<gene>
    <name evidence="2" type="ORF">M8523_17280</name>
</gene>
<dbReference type="RefSeq" id="WP_282586141.1">
    <property type="nucleotide sequence ID" value="NZ_JAMOIM010000011.1"/>
</dbReference>
<dbReference type="EMBL" id="JAMOIM010000011">
    <property type="protein sequence ID" value="MCW6509772.1"/>
    <property type="molecule type" value="Genomic_DNA"/>
</dbReference>
<dbReference type="PRINTS" id="PR00420">
    <property type="entry name" value="RNGMNOXGNASE"/>
</dbReference>
<organism evidence="2 3">
    <name type="scientific">Lichenifustis flavocetrariae</name>
    <dbReference type="NCBI Taxonomy" id="2949735"/>
    <lineage>
        <taxon>Bacteria</taxon>
        <taxon>Pseudomonadati</taxon>
        <taxon>Pseudomonadota</taxon>
        <taxon>Alphaproteobacteria</taxon>
        <taxon>Hyphomicrobiales</taxon>
        <taxon>Lichenihabitantaceae</taxon>
        <taxon>Lichenifustis</taxon>
    </lineage>
</organism>
<dbReference type="AlphaFoldDB" id="A0AA41YYX1"/>
<name>A0AA41YYX1_9HYPH</name>
<reference evidence="2" key="1">
    <citation type="submission" date="2022-05" db="EMBL/GenBank/DDBJ databases">
        <authorList>
            <person name="Pankratov T."/>
        </authorList>
    </citation>
    <scope>NUCLEOTIDE SEQUENCE</scope>
    <source>
        <strain evidence="2">BP6-180914</strain>
    </source>
</reference>
<dbReference type="Pfam" id="PF01494">
    <property type="entry name" value="FAD_binding_3"/>
    <property type="match status" value="1"/>
</dbReference>
<dbReference type="PANTHER" id="PTHR42685">
    <property type="entry name" value="GERANYLGERANYL DIPHOSPHATE REDUCTASE"/>
    <property type="match status" value="1"/>
</dbReference>
<dbReference type="InterPro" id="IPR036188">
    <property type="entry name" value="FAD/NAD-bd_sf"/>
</dbReference>
<dbReference type="SUPFAM" id="SSF51905">
    <property type="entry name" value="FAD/NAD(P)-binding domain"/>
    <property type="match status" value="1"/>
</dbReference>
<feature type="domain" description="FAD-binding" evidence="1">
    <location>
        <begin position="5"/>
        <end position="321"/>
    </location>
</feature>
<dbReference type="Gene3D" id="3.50.50.60">
    <property type="entry name" value="FAD/NAD(P)-binding domain"/>
    <property type="match status" value="1"/>
</dbReference>
<comment type="caution">
    <text evidence="2">The sequence shown here is derived from an EMBL/GenBank/DDBJ whole genome shotgun (WGS) entry which is preliminary data.</text>
</comment>
<dbReference type="PANTHER" id="PTHR42685:SF22">
    <property type="entry name" value="CONDITIONED MEDIUM FACTOR RECEPTOR 1"/>
    <property type="match status" value="1"/>
</dbReference>
<evidence type="ECO:0000313" key="3">
    <source>
        <dbReference type="Proteomes" id="UP001165667"/>
    </source>
</evidence>
<proteinExistence type="predicted"/>
<keyword evidence="3" id="KW-1185">Reference proteome</keyword>
<dbReference type="Proteomes" id="UP001165667">
    <property type="component" value="Unassembled WGS sequence"/>
</dbReference>
<evidence type="ECO:0000313" key="2">
    <source>
        <dbReference type="EMBL" id="MCW6509772.1"/>
    </source>
</evidence>
<evidence type="ECO:0000259" key="1">
    <source>
        <dbReference type="Pfam" id="PF01494"/>
    </source>
</evidence>
<sequence length="367" mass="40075">MSQHNVSIIGAGPAGLVAAIRLAMLGVKDVTLVDRHDFPRDKTCGSAISPKGIEILKQLGLLEEVSAHALWINGMRLITPAGHDVRMIGKSDAALICNRRIFDEILLRRAEALGTVFRPGLNVDHLLMRDDRVVGFQAKDETAVKSAFTIVADGAKSRFALDRGPRRALQTIMGWWDGFAHEPGLIEMVFDPLVAPLYGWMFPETENRVNIGICYEDAKLEKNGRELFQRFLDKYYADRISVAQPSGAWKGHPISYSTGIANLTSPGRFVIGEAGRMTHPATGEGIYQAMRTGIAAAEAIASVLQGHTDEARAAAAYQTACRSAFGTSFRGGMIWRRLIDIGALDVVAKAANRPFVQRYLAGTMAHM</sequence>
<accession>A0AA41YYX1</accession>
<dbReference type="GO" id="GO:0071949">
    <property type="term" value="F:FAD binding"/>
    <property type="evidence" value="ECO:0007669"/>
    <property type="project" value="InterPro"/>
</dbReference>
<dbReference type="InterPro" id="IPR050407">
    <property type="entry name" value="Geranylgeranyl_reductase"/>
</dbReference>
<dbReference type="InterPro" id="IPR002938">
    <property type="entry name" value="FAD-bd"/>
</dbReference>